<evidence type="ECO:0000313" key="8">
    <source>
        <dbReference type="EMBL" id="KJV11037.1"/>
    </source>
</evidence>
<dbReference type="Proteomes" id="UP000033774">
    <property type="component" value="Unassembled WGS sequence"/>
</dbReference>
<dbReference type="EC" id="2.4.2.1" evidence="5"/>
<dbReference type="OrthoDB" id="1523230at2"/>
<dbReference type="GO" id="GO:0005737">
    <property type="term" value="C:cytoplasm"/>
    <property type="evidence" value="ECO:0007669"/>
    <property type="project" value="TreeGrafter"/>
</dbReference>
<feature type="binding site" evidence="6">
    <location>
        <position position="192"/>
    </location>
    <ligand>
        <name>a purine D-ribonucleoside</name>
        <dbReference type="ChEBI" id="CHEBI:142355"/>
    </ligand>
</feature>
<dbReference type="RefSeq" id="WP_045774214.1">
    <property type="nucleotide sequence ID" value="NZ_LAJY01000014.1"/>
</dbReference>
<dbReference type="SUPFAM" id="SSF53167">
    <property type="entry name" value="Purine and uridine phosphorylases"/>
    <property type="match status" value="1"/>
</dbReference>
<dbReference type="NCBIfam" id="TIGR01700">
    <property type="entry name" value="PNPH"/>
    <property type="match status" value="1"/>
</dbReference>
<dbReference type="NCBIfam" id="TIGR01697">
    <property type="entry name" value="PNPH-PUNA-XAPA"/>
    <property type="match status" value="1"/>
</dbReference>
<dbReference type="GO" id="GO:0009116">
    <property type="term" value="P:nucleoside metabolic process"/>
    <property type="evidence" value="ECO:0007669"/>
    <property type="project" value="InterPro"/>
</dbReference>
<dbReference type="PANTHER" id="PTHR11904">
    <property type="entry name" value="METHYLTHIOADENOSINE/PURINE NUCLEOSIDE PHOSPHORYLASE"/>
    <property type="match status" value="1"/>
</dbReference>
<feature type="binding site" evidence="6">
    <location>
        <position position="211"/>
    </location>
    <ligand>
        <name>phosphate</name>
        <dbReference type="ChEBI" id="CHEBI:43474"/>
    </ligand>
</feature>
<protein>
    <recommendedName>
        <fullName evidence="5">Purine nucleoside phosphorylase</fullName>
        <ecNumber evidence="5">2.4.2.1</ecNumber>
    </recommendedName>
    <alternativeName>
        <fullName evidence="5">Inosine-guanosine phosphorylase</fullName>
    </alternativeName>
</protein>
<dbReference type="InterPro" id="IPR011270">
    <property type="entry name" value="Pur_Nuc_Pase_Ino/Guo-sp"/>
</dbReference>
<comment type="pathway">
    <text evidence="1 5">Purine metabolism; purine nucleoside salvage.</text>
</comment>
<comment type="caution">
    <text evidence="8">The sequence shown here is derived from an EMBL/GenBank/DDBJ whole genome shotgun (WGS) entry which is preliminary data.</text>
</comment>
<feature type="binding site" evidence="6">
    <location>
        <position position="60"/>
    </location>
    <ligand>
        <name>phosphate</name>
        <dbReference type="ChEBI" id="CHEBI:43474"/>
    </ligand>
</feature>
<feature type="binding site" evidence="6">
    <location>
        <position position="112"/>
    </location>
    <ligand>
        <name>phosphate</name>
        <dbReference type="ChEBI" id="CHEBI:43474"/>
    </ligand>
</feature>
<proteinExistence type="inferred from homology"/>
<accession>A0A0F3IWM2</accession>
<evidence type="ECO:0000256" key="3">
    <source>
        <dbReference type="ARBA" id="ARBA00022676"/>
    </source>
</evidence>
<evidence type="ECO:0000256" key="1">
    <source>
        <dbReference type="ARBA" id="ARBA00005058"/>
    </source>
</evidence>
<keyword evidence="4 5" id="KW-0808">Transferase</keyword>
<organism evidence="8 9">
    <name type="scientific">Elstera litoralis</name>
    <dbReference type="NCBI Taxonomy" id="552518"/>
    <lineage>
        <taxon>Bacteria</taxon>
        <taxon>Pseudomonadati</taxon>
        <taxon>Pseudomonadota</taxon>
        <taxon>Alphaproteobacteria</taxon>
        <taxon>Rhodospirillales</taxon>
        <taxon>Rhodospirillaceae</taxon>
        <taxon>Elstera</taxon>
    </lineage>
</organism>
<comment type="similarity">
    <text evidence="2 5">Belongs to the PNP/MTAP phosphorylase family.</text>
</comment>
<dbReference type="PIRSF" id="PIRSF000477">
    <property type="entry name" value="PurNPase"/>
    <property type="match status" value="1"/>
</dbReference>
<name>A0A0F3IWM2_9PROT</name>
<feature type="binding site" evidence="6">
    <location>
        <position position="29"/>
    </location>
    <ligand>
        <name>phosphate</name>
        <dbReference type="ChEBI" id="CHEBI:43474"/>
    </ligand>
</feature>
<evidence type="ECO:0000256" key="4">
    <source>
        <dbReference type="ARBA" id="ARBA00022679"/>
    </source>
</evidence>
<feature type="binding site" evidence="6">
    <location>
        <position position="234"/>
    </location>
    <ligand>
        <name>a purine D-ribonucleoside</name>
        <dbReference type="ChEBI" id="CHEBI:142355"/>
    </ligand>
</feature>
<evidence type="ECO:0000256" key="6">
    <source>
        <dbReference type="PIRSR" id="PIRSR000477-2"/>
    </source>
</evidence>
<evidence type="ECO:0000256" key="2">
    <source>
        <dbReference type="ARBA" id="ARBA00006751"/>
    </source>
</evidence>
<dbReference type="InterPro" id="IPR035994">
    <property type="entry name" value="Nucleoside_phosphorylase_sf"/>
</dbReference>
<dbReference type="InterPro" id="IPR000845">
    <property type="entry name" value="Nucleoside_phosphorylase_d"/>
</dbReference>
<gene>
    <name evidence="8" type="ORF">VZ95_00940</name>
</gene>
<keyword evidence="9" id="KW-1185">Reference proteome</keyword>
<reference evidence="8 9" key="1">
    <citation type="submission" date="2015-03" db="EMBL/GenBank/DDBJ databases">
        <title>Draft genome sequence of Elstera litoralis.</title>
        <authorList>
            <person name="Rahalkar M.C."/>
            <person name="Dhakephalkar P.K."/>
            <person name="Pore S.D."/>
            <person name="Arora P."/>
            <person name="Kapse N.G."/>
            <person name="Pandit P.S."/>
        </authorList>
    </citation>
    <scope>NUCLEOTIDE SEQUENCE [LARGE SCALE GENOMIC DNA]</scope>
    <source>
        <strain evidence="8 9">Dia-1</strain>
    </source>
</reference>
<feature type="domain" description="Nucleoside phosphorylase" evidence="7">
    <location>
        <begin position="22"/>
        <end position="269"/>
    </location>
</feature>
<dbReference type="EMBL" id="LAJY01000014">
    <property type="protein sequence ID" value="KJV11037.1"/>
    <property type="molecule type" value="Genomic_DNA"/>
</dbReference>
<evidence type="ECO:0000256" key="5">
    <source>
        <dbReference type="PIRNR" id="PIRNR000477"/>
    </source>
</evidence>
<evidence type="ECO:0000313" key="9">
    <source>
        <dbReference type="Proteomes" id="UP000033774"/>
    </source>
</evidence>
<dbReference type="NCBIfam" id="NF006054">
    <property type="entry name" value="PRK08202.1"/>
    <property type="match status" value="1"/>
</dbReference>
<dbReference type="GO" id="GO:0004731">
    <property type="term" value="F:purine-nucleoside phosphorylase activity"/>
    <property type="evidence" value="ECO:0007669"/>
    <property type="project" value="UniProtKB-EC"/>
</dbReference>
<comment type="function">
    <text evidence="5">The purine nucleoside phosphorylases catalyze the phosphorolytic breakdown of the N-glycosidic bond in the beta-(deoxy)ribonucleoside molecules, with the formation of the corresponding free purine bases and pentose-1-phosphate.</text>
</comment>
<dbReference type="Pfam" id="PF01048">
    <property type="entry name" value="PNP_UDP_1"/>
    <property type="match status" value="1"/>
</dbReference>
<dbReference type="CDD" id="cd09009">
    <property type="entry name" value="PNP-EcPNPII_like"/>
    <property type="match status" value="1"/>
</dbReference>
<dbReference type="PANTHER" id="PTHR11904:SF9">
    <property type="entry name" value="PURINE NUCLEOSIDE PHOSPHORYLASE-RELATED"/>
    <property type="match status" value="1"/>
</dbReference>
<sequence>MSLDPTAAINTIRAKAPGFTPRVAIILGSGLGGLADQIENPIVIPYTEIPGFPRSTVAGHSGELVLGHLGGVAVAGFKGRKHVYEGEGLAGMAVPIRAMKGLGAELLIVTNAAGSLRLDLEPGQLMLMADHINLMNGNPLIGPNDETIGPRFPPMANAYDAAIRAKLRATAEGLGIPLQEGTYIAVTGPCFETPAEIRAFQRLGADAVGMSTVPEVILARHCGLTVAGVSAITNLGEGLSDTALSHAHTLALAGQAGKDLTRLVIAFLEDFGT</sequence>
<dbReference type="UniPathway" id="UPA00606"/>
<keyword evidence="3 5" id="KW-0328">Glycosyltransferase</keyword>
<dbReference type="PATRIC" id="fig|552518.3.peg.489"/>
<evidence type="ECO:0000259" key="7">
    <source>
        <dbReference type="Pfam" id="PF01048"/>
    </source>
</evidence>
<dbReference type="InterPro" id="IPR011268">
    <property type="entry name" value="Purine_phosphorylase"/>
</dbReference>
<dbReference type="Gene3D" id="3.40.50.1580">
    <property type="entry name" value="Nucleoside phosphorylase domain"/>
    <property type="match status" value="1"/>
</dbReference>
<dbReference type="AlphaFoldDB" id="A0A0F3IWM2"/>
<feature type="binding site" evidence="6">
    <location>
        <begin position="80"/>
        <end position="82"/>
    </location>
    <ligand>
        <name>phosphate</name>
        <dbReference type="ChEBI" id="CHEBI:43474"/>
    </ligand>
</feature>